<dbReference type="OrthoDB" id="671595at2759"/>
<dbReference type="EnsemblMetazoa" id="PPA36963.1">
    <property type="protein sequence ID" value="PPA36963.1"/>
    <property type="gene ID" value="WBGene00275332"/>
</dbReference>
<dbReference type="Gene3D" id="2.10.25.10">
    <property type="entry name" value="Laminin"/>
    <property type="match status" value="1"/>
</dbReference>
<evidence type="ECO:0000313" key="2">
    <source>
        <dbReference type="EnsemblMetazoa" id="PPA36963.1"/>
    </source>
</evidence>
<reference evidence="3" key="1">
    <citation type="journal article" date="2008" name="Nat. Genet.">
        <title>The Pristionchus pacificus genome provides a unique perspective on nematode lifestyle and parasitism.</title>
        <authorList>
            <person name="Dieterich C."/>
            <person name="Clifton S.W."/>
            <person name="Schuster L.N."/>
            <person name="Chinwalla A."/>
            <person name="Delehaunty K."/>
            <person name="Dinkelacker I."/>
            <person name="Fulton L."/>
            <person name="Fulton R."/>
            <person name="Godfrey J."/>
            <person name="Minx P."/>
            <person name="Mitreva M."/>
            <person name="Roeseler W."/>
            <person name="Tian H."/>
            <person name="Witte H."/>
            <person name="Yang S.P."/>
            <person name="Wilson R.K."/>
            <person name="Sommer R.J."/>
        </authorList>
    </citation>
    <scope>NUCLEOTIDE SEQUENCE [LARGE SCALE GENOMIC DNA]</scope>
    <source>
        <strain evidence="3">PS312</strain>
    </source>
</reference>
<dbReference type="AlphaFoldDB" id="A0A2A6BFM0"/>
<accession>A0A2A6BFM0</accession>
<dbReference type="EnsemblMetazoa" id="PPA36962.1">
    <property type="protein sequence ID" value="PPA36962.1"/>
    <property type="gene ID" value="WBGene00275331"/>
</dbReference>
<evidence type="ECO:0008006" key="4">
    <source>
        <dbReference type="Google" id="ProtNLM"/>
    </source>
</evidence>
<accession>A0A4X3P5Q9</accession>
<evidence type="ECO:0000313" key="3">
    <source>
        <dbReference type="Proteomes" id="UP000005239"/>
    </source>
</evidence>
<reference evidence="2" key="2">
    <citation type="submission" date="2022-06" db="UniProtKB">
        <authorList>
            <consortium name="EnsemblMetazoa"/>
        </authorList>
    </citation>
    <scope>IDENTIFICATION</scope>
    <source>
        <strain evidence="2">PS312</strain>
    </source>
</reference>
<evidence type="ECO:0000313" key="1">
    <source>
        <dbReference type="EnsemblMetazoa" id="PPA36962.1"/>
    </source>
</evidence>
<sequence>MEKIRFNSGCGSGGCVCEEGLVRHEGNCIPFERIPKPDKNCFKRFMTRHHLTLFPVAECPLFEACKSKGCGTPRCMCYPGYVRAANNDCIPKFFCSQASSFASNLLAALDKDKVKITTLTDPRKRV</sequence>
<organism evidence="2 3">
    <name type="scientific">Pristionchus pacificus</name>
    <name type="common">Parasitic nematode worm</name>
    <dbReference type="NCBI Taxonomy" id="54126"/>
    <lineage>
        <taxon>Eukaryota</taxon>
        <taxon>Metazoa</taxon>
        <taxon>Ecdysozoa</taxon>
        <taxon>Nematoda</taxon>
        <taxon>Chromadorea</taxon>
        <taxon>Rhabditida</taxon>
        <taxon>Rhabditina</taxon>
        <taxon>Diplogasteromorpha</taxon>
        <taxon>Diplogasteroidea</taxon>
        <taxon>Neodiplogasteridae</taxon>
        <taxon>Pristionchus</taxon>
    </lineage>
</organism>
<keyword evidence="3" id="KW-1185">Reference proteome</keyword>
<gene>
    <name evidence="2" type="primary">WBGene00275332</name>
    <name evidence="1" type="synonym">WBGene00275331</name>
</gene>
<name>A0A2A6BFM0_PRIPA</name>
<dbReference type="Proteomes" id="UP000005239">
    <property type="component" value="Unassembled WGS sequence"/>
</dbReference>
<proteinExistence type="predicted"/>
<protein>
    <recommendedName>
        <fullName evidence="4">TIL domain-containing protein</fullName>
    </recommendedName>
</protein>